<name>A0ACB0KHE9_TRIPR</name>
<comment type="caution">
    <text evidence="1">The sequence shown here is derived from an EMBL/GenBank/DDBJ whole genome shotgun (WGS) entry which is preliminary data.</text>
</comment>
<organism evidence="1 2">
    <name type="scientific">Trifolium pratense</name>
    <name type="common">Red clover</name>
    <dbReference type="NCBI Taxonomy" id="57577"/>
    <lineage>
        <taxon>Eukaryota</taxon>
        <taxon>Viridiplantae</taxon>
        <taxon>Streptophyta</taxon>
        <taxon>Embryophyta</taxon>
        <taxon>Tracheophyta</taxon>
        <taxon>Spermatophyta</taxon>
        <taxon>Magnoliopsida</taxon>
        <taxon>eudicotyledons</taxon>
        <taxon>Gunneridae</taxon>
        <taxon>Pentapetalae</taxon>
        <taxon>rosids</taxon>
        <taxon>fabids</taxon>
        <taxon>Fabales</taxon>
        <taxon>Fabaceae</taxon>
        <taxon>Papilionoideae</taxon>
        <taxon>50 kb inversion clade</taxon>
        <taxon>NPAAA clade</taxon>
        <taxon>Hologalegina</taxon>
        <taxon>IRL clade</taxon>
        <taxon>Trifolieae</taxon>
        <taxon>Trifolium</taxon>
    </lineage>
</organism>
<keyword evidence="2" id="KW-1185">Reference proteome</keyword>
<accession>A0ACB0KHE9</accession>
<proteinExistence type="predicted"/>
<reference evidence="1" key="1">
    <citation type="submission" date="2023-10" db="EMBL/GenBank/DDBJ databases">
        <authorList>
            <person name="Rodriguez Cubillos JULIANA M."/>
            <person name="De Vega J."/>
        </authorList>
    </citation>
    <scope>NUCLEOTIDE SEQUENCE</scope>
</reference>
<evidence type="ECO:0000313" key="2">
    <source>
        <dbReference type="Proteomes" id="UP001177021"/>
    </source>
</evidence>
<sequence length="68" mass="8163">MNYKEEKEFLSILQFFLISPNNKVSIENQLLLIRAKGYEKLKWTKPNHGNLLVYDFVLLLEEIYLDIM</sequence>
<dbReference type="Proteomes" id="UP001177021">
    <property type="component" value="Unassembled WGS sequence"/>
</dbReference>
<gene>
    <name evidence="1" type="ORF">MILVUS5_LOCUS22858</name>
</gene>
<protein>
    <submittedName>
        <fullName evidence="1">Uncharacterized protein</fullName>
    </submittedName>
</protein>
<evidence type="ECO:0000313" key="1">
    <source>
        <dbReference type="EMBL" id="CAJ2656023.1"/>
    </source>
</evidence>
<dbReference type="EMBL" id="CASHSV030000206">
    <property type="protein sequence ID" value="CAJ2656023.1"/>
    <property type="molecule type" value="Genomic_DNA"/>
</dbReference>